<dbReference type="PANTHER" id="PTHR43252:SF4">
    <property type="entry name" value="TRANSCRIPTIONAL REGULATORY PROTEIN"/>
    <property type="match status" value="1"/>
</dbReference>
<dbReference type="Gene3D" id="1.10.10.10">
    <property type="entry name" value="Winged helix-like DNA-binding domain superfamily/Winged helix DNA-binding domain"/>
    <property type="match status" value="1"/>
</dbReference>
<sequence length="180" mass="20884">MSLRHAILVLLQDEEASGYDLAREFANSIGLVWNATHQQIYLELGKLNEQNMVHYRHVPQDGKPDKKLYRITDEGRQELVRWLRRPAAPARVRDAFMVKVAGAALADPETLLGELDQLVQQRKERLANFEAEARKLERQSEGNSRFQHLTLRRGILDQEAWLAWAEEVREVLEDTLSHQH</sequence>
<evidence type="ECO:0000313" key="5">
    <source>
        <dbReference type="Proteomes" id="UP000771797"/>
    </source>
</evidence>
<dbReference type="SUPFAM" id="SSF46785">
    <property type="entry name" value="Winged helix' DNA-binding domain"/>
    <property type="match status" value="1"/>
</dbReference>
<dbReference type="InterPro" id="IPR036388">
    <property type="entry name" value="WH-like_DNA-bd_sf"/>
</dbReference>
<feature type="domain" description="Transcription regulator PadR C-terminal" evidence="3">
    <location>
        <begin position="92"/>
        <end position="173"/>
    </location>
</feature>
<dbReference type="Gene3D" id="6.10.140.190">
    <property type="match status" value="1"/>
</dbReference>
<dbReference type="EMBL" id="AQPF01000007">
    <property type="protein sequence ID" value="KAF0806655.1"/>
    <property type="molecule type" value="Genomic_DNA"/>
</dbReference>
<reference evidence="4 5" key="1">
    <citation type="submission" date="2012-09" db="EMBL/GenBank/DDBJ databases">
        <title>Genome Sequence of alkane-degrading Bacterium Alcanivorax sp. 6-D-6.</title>
        <authorList>
            <person name="Lai Q."/>
            <person name="Shao Z."/>
        </authorList>
    </citation>
    <scope>NUCLEOTIDE SEQUENCE [LARGE SCALE GENOMIC DNA]</scope>
    <source>
        <strain evidence="4 5">6-D-6</strain>
    </source>
</reference>
<protein>
    <recommendedName>
        <fullName evidence="6">PadR family transcriptional regulator</fullName>
    </recommendedName>
</protein>
<comment type="caution">
    <text evidence="4">The sequence shown here is derived from an EMBL/GenBank/DDBJ whole genome shotgun (WGS) entry which is preliminary data.</text>
</comment>
<dbReference type="InterPro" id="IPR005149">
    <property type="entry name" value="Tscrpt_reg_PadR_N"/>
</dbReference>
<gene>
    <name evidence="4" type="ORF">A6D6_01330</name>
</gene>
<evidence type="ECO:0008006" key="6">
    <source>
        <dbReference type="Google" id="ProtNLM"/>
    </source>
</evidence>
<keyword evidence="5" id="KW-1185">Reference proteome</keyword>
<dbReference type="RefSeq" id="WP_097058181.1">
    <property type="nucleotide sequence ID" value="NZ_AQPF01000007.1"/>
</dbReference>
<feature type="domain" description="Transcription regulator PadR N-terminal" evidence="2">
    <location>
        <begin position="7"/>
        <end position="79"/>
    </location>
</feature>
<dbReference type="Pfam" id="PF10400">
    <property type="entry name" value="Vir_act_alpha_C"/>
    <property type="match status" value="1"/>
</dbReference>
<dbReference type="Pfam" id="PF03551">
    <property type="entry name" value="PadR"/>
    <property type="match status" value="1"/>
</dbReference>
<keyword evidence="1" id="KW-0175">Coiled coil</keyword>
<feature type="coiled-coil region" evidence="1">
    <location>
        <begin position="112"/>
        <end position="139"/>
    </location>
</feature>
<accession>A0ABQ6YAF5</accession>
<proteinExistence type="predicted"/>
<dbReference type="InterPro" id="IPR018309">
    <property type="entry name" value="Tscrpt_reg_PadR_C"/>
</dbReference>
<name>A0ABQ6YAF5_9GAMM</name>
<evidence type="ECO:0000259" key="3">
    <source>
        <dbReference type="Pfam" id="PF10400"/>
    </source>
</evidence>
<organism evidence="4 5">
    <name type="scientific">Alcanivorax xiamenensis</name>
    <dbReference type="NCBI Taxonomy" id="1177156"/>
    <lineage>
        <taxon>Bacteria</taxon>
        <taxon>Pseudomonadati</taxon>
        <taxon>Pseudomonadota</taxon>
        <taxon>Gammaproteobacteria</taxon>
        <taxon>Oceanospirillales</taxon>
        <taxon>Alcanivoracaceae</taxon>
        <taxon>Alcanivorax</taxon>
    </lineage>
</organism>
<evidence type="ECO:0000256" key="1">
    <source>
        <dbReference type="SAM" id="Coils"/>
    </source>
</evidence>
<dbReference type="PANTHER" id="PTHR43252">
    <property type="entry name" value="TRANSCRIPTIONAL REGULATOR YQJI"/>
    <property type="match status" value="1"/>
</dbReference>
<dbReference type="Proteomes" id="UP000771797">
    <property type="component" value="Unassembled WGS sequence"/>
</dbReference>
<dbReference type="InterPro" id="IPR036390">
    <property type="entry name" value="WH_DNA-bd_sf"/>
</dbReference>
<evidence type="ECO:0000259" key="2">
    <source>
        <dbReference type="Pfam" id="PF03551"/>
    </source>
</evidence>
<evidence type="ECO:0000313" key="4">
    <source>
        <dbReference type="EMBL" id="KAF0806655.1"/>
    </source>
</evidence>